<dbReference type="PANTHER" id="PTHR43884:SF20">
    <property type="entry name" value="ACYL-COA DEHYDROGENASE FADE28"/>
    <property type="match status" value="1"/>
</dbReference>
<accession>A0A1H4KXL2</accession>
<dbReference type="InterPro" id="IPR037069">
    <property type="entry name" value="AcylCoA_DH/ox_N_sf"/>
</dbReference>
<proteinExistence type="inferred from homology"/>
<dbReference type="Pfam" id="PF00441">
    <property type="entry name" value="Acyl-CoA_dh_1"/>
    <property type="match status" value="1"/>
</dbReference>
<evidence type="ECO:0000259" key="6">
    <source>
        <dbReference type="Pfam" id="PF00441"/>
    </source>
</evidence>
<evidence type="ECO:0000313" key="8">
    <source>
        <dbReference type="Proteomes" id="UP000183561"/>
    </source>
</evidence>
<dbReference type="AlphaFoldDB" id="A0A1H4KXL2"/>
<sequence length="336" mass="35493">MDLRLTEDEEAVRSAFATLFEKEAERRGSTSGAEEAFDKKLWQLLVSLDSLGIANQAEDGSIVCLALLAREAGRHLAPVPIIEGAVALRALAAAPQASDLAADVTAGRVIATVALEPVRDGIARHVVAGGIADVVLALDGDDFVALQSEPRRGETGDLGFLAMADRAVDAGSRTVLATGEVARQIFEDVRGWWRVATAAGLVGLGDQAIRIGVDYAKVRHQFGVPIGTFQAVQHGLADAATDVEGAELLLMEAAWEADQGSPTWQARAAMAYAQAGEAAQTAASVSLHYHGGYGVALEYAIHRYVRRAKGWTLAGGDPDTLWERIGRQFLETAGGQ</sequence>
<dbReference type="OrthoDB" id="3459196at2"/>
<dbReference type="GO" id="GO:0050660">
    <property type="term" value="F:flavin adenine dinucleotide binding"/>
    <property type="evidence" value="ECO:0007669"/>
    <property type="project" value="InterPro"/>
</dbReference>
<name>A0A1H4KXL2_9NOCA</name>
<dbReference type="InterPro" id="IPR009075">
    <property type="entry name" value="AcylCo_DH/oxidase_C"/>
</dbReference>
<dbReference type="RefSeq" id="WP_072946506.1">
    <property type="nucleotide sequence ID" value="NZ_FNSV01000005.1"/>
</dbReference>
<evidence type="ECO:0000256" key="2">
    <source>
        <dbReference type="ARBA" id="ARBA00009347"/>
    </source>
</evidence>
<dbReference type="SUPFAM" id="SSF56645">
    <property type="entry name" value="Acyl-CoA dehydrogenase NM domain-like"/>
    <property type="match status" value="1"/>
</dbReference>
<protein>
    <submittedName>
        <fullName evidence="7">Acyl-CoA dehydrogenase, C-terminal domain</fullName>
    </submittedName>
</protein>
<keyword evidence="8" id="KW-1185">Reference proteome</keyword>
<comment type="similarity">
    <text evidence="2">Belongs to the acyl-CoA dehydrogenase family.</text>
</comment>
<dbReference type="InterPro" id="IPR009100">
    <property type="entry name" value="AcylCoA_DH/oxidase_NM_dom_sf"/>
</dbReference>
<dbReference type="Gene3D" id="1.20.140.10">
    <property type="entry name" value="Butyryl-CoA Dehydrogenase, subunit A, domain 3"/>
    <property type="match status" value="1"/>
</dbReference>
<evidence type="ECO:0000313" key="7">
    <source>
        <dbReference type="EMBL" id="SEB63231.1"/>
    </source>
</evidence>
<feature type="domain" description="Acyl-CoA dehydrogenase/oxidase C-terminal" evidence="6">
    <location>
        <begin position="193"/>
        <end position="328"/>
    </location>
</feature>
<dbReference type="SUPFAM" id="SSF47203">
    <property type="entry name" value="Acyl-CoA dehydrogenase C-terminal domain-like"/>
    <property type="match status" value="1"/>
</dbReference>
<keyword evidence="4" id="KW-0274">FAD</keyword>
<organism evidence="7 8">
    <name type="scientific">Rhodococcus koreensis</name>
    <dbReference type="NCBI Taxonomy" id="99653"/>
    <lineage>
        <taxon>Bacteria</taxon>
        <taxon>Bacillati</taxon>
        <taxon>Actinomycetota</taxon>
        <taxon>Actinomycetes</taxon>
        <taxon>Mycobacteriales</taxon>
        <taxon>Nocardiaceae</taxon>
        <taxon>Rhodococcus</taxon>
    </lineage>
</organism>
<dbReference type="Gene3D" id="1.10.540.10">
    <property type="entry name" value="Acyl-CoA dehydrogenase/oxidase, N-terminal domain"/>
    <property type="match status" value="1"/>
</dbReference>
<gene>
    <name evidence="7" type="ORF">SAMN04490239_0970</name>
</gene>
<comment type="cofactor">
    <cofactor evidence="1">
        <name>FAD</name>
        <dbReference type="ChEBI" id="CHEBI:57692"/>
    </cofactor>
</comment>
<dbReference type="Proteomes" id="UP000183561">
    <property type="component" value="Unassembled WGS sequence"/>
</dbReference>
<evidence type="ECO:0000256" key="1">
    <source>
        <dbReference type="ARBA" id="ARBA00001974"/>
    </source>
</evidence>
<dbReference type="EMBL" id="FNSV01000005">
    <property type="protein sequence ID" value="SEB63231.1"/>
    <property type="molecule type" value="Genomic_DNA"/>
</dbReference>
<reference evidence="8" key="1">
    <citation type="submission" date="2016-10" db="EMBL/GenBank/DDBJ databases">
        <authorList>
            <person name="Varghese N."/>
            <person name="Submissions S."/>
        </authorList>
    </citation>
    <scope>NUCLEOTIDE SEQUENCE [LARGE SCALE GENOMIC DNA]</scope>
    <source>
        <strain evidence="8">DSM 44498</strain>
    </source>
</reference>
<dbReference type="GO" id="GO:0003995">
    <property type="term" value="F:acyl-CoA dehydrogenase activity"/>
    <property type="evidence" value="ECO:0007669"/>
    <property type="project" value="TreeGrafter"/>
</dbReference>
<dbReference type="PANTHER" id="PTHR43884">
    <property type="entry name" value="ACYL-COA DEHYDROGENASE"/>
    <property type="match status" value="1"/>
</dbReference>
<dbReference type="InterPro" id="IPR036250">
    <property type="entry name" value="AcylCo_DH-like_C"/>
</dbReference>
<evidence type="ECO:0000256" key="4">
    <source>
        <dbReference type="ARBA" id="ARBA00022827"/>
    </source>
</evidence>
<evidence type="ECO:0000256" key="3">
    <source>
        <dbReference type="ARBA" id="ARBA00022630"/>
    </source>
</evidence>
<keyword evidence="5" id="KW-0560">Oxidoreductase</keyword>
<evidence type="ECO:0000256" key="5">
    <source>
        <dbReference type="ARBA" id="ARBA00023002"/>
    </source>
</evidence>
<keyword evidence="3" id="KW-0285">Flavoprotein</keyword>